<name>A0AAW7ZB90_9FIRM</name>
<feature type="domain" description="4Fe-4S ferredoxin-type" evidence="5">
    <location>
        <begin position="33"/>
        <end position="62"/>
    </location>
</feature>
<dbReference type="PROSITE" id="PS51379">
    <property type="entry name" value="4FE4S_FER_2"/>
    <property type="match status" value="2"/>
</dbReference>
<dbReference type="PROSITE" id="PS00198">
    <property type="entry name" value="4FE4S_FER_1"/>
    <property type="match status" value="1"/>
</dbReference>
<reference evidence="6" key="2">
    <citation type="submission" date="2023-03" db="EMBL/GenBank/DDBJ databases">
        <authorList>
            <person name="Zhang Z."/>
        </authorList>
    </citation>
    <scope>NUCLEOTIDE SEQUENCE</scope>
    <source>
        <strain evidence="6">DSA</strain>
    </source>
</reference>
<keyword evidence="7" id="KW-1185">Reference proteome</keyword>
<protein>
    <submittedName>
        <fullName evidence="6">4Fe-4S binding protein</fullName>
    </submittedName>
</protein>
<reference evidence="6" key="1">
    <citation type="journal article" date="2023" name="J. Hazard. Mater.">
        <title>Anaerobic biodegradation of pyrene and benzo[a]pyrene by a new sulfate-reducing Desulforamulus aquiferis strain DSA.</title>
        <authorList>
            <person name="Zhang Z."/>
            <person name="Sun J."/>
            <person name="Gong X."/>
            <person name="Wang C."/>
            <person name="Wang H."/>
        </authorList>
    </citation>
    <scope>NUCLEOTIDE SEQUENCE</scope>
    <source>
        <strain evidence="6">DSA</strain>
    </source>
</reference>
<evidence type="ECO:0000256" key="2">
    <source>
        <dbReference type="ARBA" id="ARBA00022723"/>
    </source>
</evidence>
<evidence type="ECO:0000259" key="5">
    <source>
        <dbReference type="PROSITE" id="PS51379"/>
    </source>
</evidence>
<evidence type="ECO:0000256" key="3">
    <source>
        <dbReference type="ARBA" id="ARBA00023004"/>
    </source>
</evidence>
<feature type="domain" description="4Fe-4S ferredoxin-type" evidence="5">
    <location>
        <begin position="2"/>
        <end position="31"/>
    </location>
</feature>
<comment type="caution">
    <text evidence="6">The sequence shown here is derived from an EMBL/GenBank/DDBJ whole genome shotgun (WGS) entry which is preliminary data.</text>
</comment>
<dbReference type="GO" id="GO:0046872">
    <property type="term" value="F:metal ion binding"/>
    <property type="evidence" value="ECO:0007669"/>
    <property type="project" value="UniProtKB-KW"/>
</dbReference>
<keyword evidence="1" id="KW-0004">4Fe-4S</keyword>
<organism evidence="6 7">
    <name type="scientific">Desulforamulus aquiferis</name>
    <dbReference type="NCBI Taxonomy" id="1397668"/>
    <lineage>
        <taxon>Bacteria</taxon>
        <taxon>Bacillati</taxon>
        <taxon>Bacillota</taxon>
        <taxon>Clostridia</taxon>
        <taxon>Eubacteriales</taxon>
        <taxon>Peptococcaceae</taxon>
        <taxon>Desulforamulus</taxon>
    </lineage>
</organism>
<accession>A0AAW7ZB90</accession>
<evidence type="ECO:0000256" key="1">
    <source>
        <dbReference type="ARBA" id="ARBA00022485"/>
    </source>
</evidence>
<evidence type="ECO:0000256" key="4">
    <source>
        <dbReference type="ARBA" id="ARBA00023014"/>
    </source>
</evidence>
<evidence type="ECO:0000313" key="7">
    <source>
        <dbReference type="Proteomes" id="UP001172911"/>
    </source>
</evidence>
<keyword evidence="2" id="KW-0479">Metal-binding</keyword>
<dbReference type="PANTHER" id="PTHR43687">
    <property type="entry name" value="ADENYLYLSULFATE REDUCTASE, BETA SUBUNIT"/>
    <property type="match status" value="1"/>
</dbReference>
<keyword evidence="3" id="KW-0408">Iron</keyword>
<sequence length="62" mass="6557">MFLVSIKQDNCTGCGSCVDPCPAKILEMVDDKAEITGDAADCMGCETCVEICPSGCFTIMEL</sequence>
<dbReference type="Proteomes" id="UP001172911">
    <property type="component" value="Unassembled WGS sequence"/>
</dbReference>
<dbReference type="GO" id="GO:0051539">
    <property type="term" value="F:4 iron, 4 sulfur cluster binding"/>
    <property type="evidence" value="ECO:0007669"/>
    <property type="project" value="UniProtKB-KW"/>
</dbReference>
<gene>
    <name evidence="6" type="ORF">P6N53_06995</name>
</gene>
<dbReference type="InterPro" id="IPR050572">
    <property type="entry name" value="Fe-S_Ferredoxin"/>
</dbReference>
<keyword evidence="4" id="KW-0411">Iron-sulfur</keyword>
<dbReference type="Gene3D" id="3.30.70.20">
    <property type="match status" value="1"/>
</dbReference>
<dbReference type="SUPFAM" id="SSF54862">
    <property type="entry name" value="4Fe-4S ferredoxins"/>
    <property type="match status" value="1"/>
</dbReference>
<dbReference type="Pfam" id="PF13237">
    <property type="entry name" value="Fer4_10"/>
    <property type="match status" value="1"/>
</dbReference>
<dbReference type="InterPro" id="IPR017896">
    <property type="entry name" value="4Fe4S_Fe-S-bd"/>
</dbReference>
<evidence type="ECO:0000313" key="6">
    <source>
        <dbReference type="EMBL" id="MDO7786968.1"/>
    </source>
</evidence>
<dbReference type="AlphaFoldDB" id="A0AAW7ZB90"/>
<dbReference type="PANTHER" id="PTHR43687:SF1">
    <property type="entry name" value="FERREDOXIN III"/>
    <property type="match status" value="1"/>
</dbReference>
<dbReference type="EMBL" id="JARPTC010000009">
    <property type="protein sequence ID" value="MDO7786968.1"/>
    <property type="molecule type" value="Genomic_DNA"/>
</dbReference>
<dbReference type="InterPro" id="IPR017900">
    <property type="entry name" value="4Fe4S_Fe_S_CS"/>
</dbReference>
<dbReference type="RefSeq" id="WP_304542080.1">
    <property type="nucleotide sequence ID" value="NZ_JARPTC010000009.1"/>
</dbReference>
<proteinExistence type="predicted"/>